<proteinExistence type="predicted"/>
<evidence type="ECO:0000313" key="2">
    <source>
        <dbReference type="EMBL" id="CRK47218.1"/>
    </source>
</evidence>
<accession>A0A0G4NL92</accession>
<name>A0A0G4NL92_VERLO</name>
<protein>
    <submittedName>
        <fullName evidence="2">Uncharacterized protein</fullName>
    </submittedName>
</protein>
<dbReference type="AlphaFoldDB" id="A0A0G4NL92"/>
<evidence type="ECO:0000313" key="3">
    <source>
        <dbReference type="Proteomes" id="UP000045706"/>
    </source>
</evidence>
<feature type="non-terminal residue" evidence="2">
    <location>
        <position position="117"/>
    </location>
</feature>
<organism evidence="2 3">
    <name type="scientific">Verticillium longisporum</name>
    <name type="common">Verticillium dahliae var. longisporum</name>
    <dbReference type="NCBI Taxonomy" id="100787"/>
    <lineage>
        <taxon>Eukaryota</taxon>
        <taxon>Fungi</taxon>
        <taxon>Dikarya</taxon>
        <taxon>Ascomycota</taxon>
        <taxon>Pezizomycotina</taxon>
        <taxon>Sordariomycetes</taxon>
        <taxon>Hypocreomycetidae</taxon>
        <taxon>Glomerellales</taxon>
        <taxon>Plectosphaerellaceae</taxon>
        <taxon>Verticillium</taxon>
    </lineage>
</organism>
<dbReference type="EMBL" id="CVQI01036330">
    <property type="protein sequence ID" value="CRK47218.1"/>
    <property type="molecule type" value="Genomic_DNA"/>
</dbReference>
<reference evidence="3" key="1">
    <citation type="submission" date="2015-05" db="EMBL/GenBank/DDBJ databases">
        <authorList>
            <person name="Fogelqvist Johan"/>
        </authorList>
    </citation>
    <scope>NUCLEOTIDE SEQUENCE [LARGE SCALE GENOMIC DNA]</scope>
</reference>
<feature type="non-terminal residue" evidence="2">
    <location>
        <position position="1"/>
    </location>
</feature>
<dbReference type="Proteomes" id="UP000045706">
    <property type="component" value="Unassembled WGS sequence"/>
</dbReference>
<evidence type="ECO:0000256" key="1">
    <source>
        <dbReference type="SAM" id="MobiDB-lite"/>
    </source>
</evidence>
<feature type="region of interest" description="Disordered" evidence="1">
    <location>
        <begin position="98"/>
        <end position="117"/>
    </location>
</feature>
<gene>
    <name evidence="2" type="ORF">BN1723_020231</name>
</gene>
<feature type="compositionally biased region" description="Basic and acidic residues" evidence="1">
    <location>
        <begin position="103"/>
        <end position="117"/>
    </location>
</feature>
<sequence length="117" mass="12644">SSSGARGFLSAAFDIVQDQLDNNNKGSSGGQGFKLDGLLGVLSDTVKDASRNPEEKARLISPEIKEKVGLKLREQHAPIAAQFTRLALEHIKTWLRGNTSTRDLGDGVKGEIEDQVK</sequence>